<dbReference type="RefSeq" id="WP_139262808.1">
    <property type="nucleotide sequence ID" value="NZ_JRYR02000001.1"/>
</dbReference>
<dbReference type="STRING" id="915059.NH26_02045"/>
<keyword evidence="3" id="KW-1185">Reference proteome</keyword>
<evidence type="ECO:0000313" key="2">
    <source>
        <dbReference type="EMBL" id="OHX65219.1"/>
    </source>
</evidence>
<keyword evidence="1" id="KW-0732">Signal</keyword>
<gene>
    <name evidence="2" type="ORF">NH26_02045</name>
</gene>
<dbReference type="EMBL" id="JRYR02000001">
    <property type="protein sequence ID" value="OHX65219.1"/>
    <property type="molecule type" value="Genomic_DNA"/>
</dbReference>
<reference evidence="2 3" key="1">
    <citation type="journal article" date="2012" name="Int. J. Syst. Evol. Microbiol.">
        <title>Flammeovirga pacifica sp. nov., isolated from deep-sea sediment.</title>
        <authorList>
            <person name="Xu H."/>
            <person name="Fu Y."/>
            <person name="Yang N."/>
            <person name="Ding Z."/>
            <person name="Lai Q."/>
            <person name="Zeng R."/>
        </authorList>
    </citation>
    <scope>NUCLEOTIDE SEQUENCE [LARGE SCALE GENOMIC DNA]</scope>
    <source>
        <strain evidence="3">DSM 24597 / LMG 26175 / WPAGA1</strain>
    </source>
</reference>
<evidence type="ECO:0000313" key="3">
    <source>
        <dbReference type="Proteomes" id="UP000179797"/>
    </source>
</evidence>
<proteinExistence type="predicted"/>
<sequence length="128" mass="14576">MRTIVKRVGLLLLSLCLYSCDLFLDEPPPGFYQGPIQNQKGQVSNNVNTNQSNSNKYIILLQPDEGKCDNTNIFQLRVIDVYQVTKVNVPITTTGKEVTYQMLEDFPNGIYQFNCTIKKQIKSLVLKN</sequence>
<organism evidence="2 3">
    <name type="scientific">Flammeovirga pacifica</name>
    <dbReference type="NCBI Taxonomy" id="915059"/>
    <lineage>
        <taxon>Bacteria</taxon>
        <taxon>Pseudomonadati</taxon>
        <taxon>Bacteroidota</taxon>
        <taxon>Cytophagia</taxon>
        <taxon>Cytophagales</taxon>
        <taxon>Flammeovirgaceae</taxon>
        <taxon>Flammeovirga</taxon>
    </lineage>
</organism>
<protein>
    <recommendedName>
        <fullName evidence="4">Secretion system C-terminal sorting domain-containing protein</fullName>
    </recommendedName>
</protein>
<feature type="signal peptide" evidence="1">
    <location>
        <begin position="1"/>
        <end position="24"/>
    </location>
</feature>
<feature type="chain" id="PRO_5012368057" description="Secretion system C-terminal sorting domain-containing protein" evidence="1">
    <location>
        <begin position="25"/>
        <end position="128"/>
    </location>
</feature>
<dbReference type="Proteomes" id="UP000179797">
    <property type="component" value="Unassembled WGS sequence"/>
</dbReference>
<evidence type="ECO:0000256" key="1">
    <source>
        <dbReference type="SAM" id="SignalP"/>
    </source>
</evidence>
<name>A0A1S1YW17_FLAPC</name>
<accession>A0A1S1YW17</accession>
<evidence type="ECO:0008006" key="4">
    <source>
        <dbReference type="Google" id="ProtNLM"/>
    </source>
</evidence>
<comment type="caution">
    <text evidence="2">The sequence shown here is derived from an EMBL/GenBank/DDBJ whole genome shotgun (WGS) entry which is preliminary data.</text>
</comment>
<dbReference type="AlphaFoldDB" id="A0A1S1YW17"/>